<dbReference type="KEGG" id="vg:18502961"/>
<sequence>MNDMVKTVTIETENGPVIINEADFKEGEHKLASGSVAPAPEPVQQTTPVQVQGGNGETLLVSKKGKKFFAVNKDGEPVERDGLEKGGYDSESDAWAAIMKLSGGNNA</sequence>
<dbReference type="EMBL" id="KF977490">
    <property type="protein sequence ID" value="AHJ10698.1"/>
    <property type="molecule type" value="Genomic_DNA"/>
</dbReference>
<protein>
    <submittedName>
        <fullName evidence="1">Uncharacterized protein</fullName>
    </submittedName>
</protein>
<proteinExistence type="predicted"/>
<dbReference type="GeneID" id="18502961"/>
<gene>
    <name evidence="1" type="ORF">P106B_15</name>
</gene>
<organism evidence="1 2">
    <name type="scientific">Rhizobium phage vB_RglS_P106B</name>
    <dbReference type="NCBI Taxonomy" id="1458697"/>
    <lineage>
        <taxon>Viruses</taxon>
        <taxon>Duplodnaviria</taxon>
        <taxon>Heunggongvirae</taxon>
        <taxon>Uroviricota</taxon>
        <taxon>Caudoviricetes</taxon>
        <taxon>Rigallicvirus</taxon>
        <taxon>Rigallicvirus P106B</taxon>
    </lineage>
</organism>
<accession>W6E9N0</accession>
<evidence type="ECO:0000313" key="1">
    <source>
        <dbReference type="EMBL" id="AHJ10698.1"/>
    </source>
</evidence>
<dbReference type="Proteomes" id="UP000019367">
    <property type="component" value="Segment"/>
</dbReference>
<dbReference type="RefSeq" id="YP_009005941.1">
    <property type="nucleotide sequence ID" value="NC_023566.1"/>
</dbReference>
<evidence type="ECO:0000313" key="2">
    <source>
        <dbReference type="Proteomes" id="UP000019367"/>
    </source>
</evidence>
<keyword evidence="2" id="KW-1185">Reference proteome</keyword>
<reference evidence="1 2" key="1">
    <citation type="journal article" date="2015" name="Microbiology">
        <title>Genomic and phenotypic characterization of Rhizobium gallicum phage vB_RglS_P106B.</title>
        <authorList>
            <person name="Halmillawewa A.P."/>
            <person name="Restrepo-Cordoba M."/>
            <person name="Yost C.K."/>
            <person name="Hynes M.F."/>
        </authorList>
    </citation>
    <scope>NUCLEOTIDE SEQUENCE [LARGE SCALE GENOMIC DNA]</scope>
</reference>
<name>W6E9N0_9CAUD</name>